<dbReference type="EMBL" id="JBBJBU010000004">
    <property type="protein sequence ID" value="KAK7205641.1"/>
    <property type="molecule type" value="Genomic_DNA"/>
</dbReference>
<comment type="caution">
    <text evidence="2">The sequence shown here is derived from an EMBL/GenBank/DDBJ whole genome shotgun (WGS) entry which is preliminary data.</text>
</comment>
<protein>
    <submittedName>
        <fullName evidence="2">Uncharacterized protein</fullName>
    </submittedName>
</protein>
<feature type="region of interest" description="Disordered" evidence="1">
    <location>
        <begin position="289"/>
        <end position="309"/>
    </location>
</feature>
<evidence type="ECO:0000313" key="2">
    <source>
        <dbReference type="EMBL" id="KAK7205641.1"/>
    </source>
</evidence>
<accession>A0ABR1F720</accession>
<dbReference type="Proteomes" id="UP001498771">
    <property type="component" value="Unassembled WGS sequence"/>
</dbReference>
<reference evidence="2 3" key="1">
    <citation type="submission" date="2024-03" db="EMBL/GenBank/DDBJ databases">
        <title>Genome-scale model development and genomic sequencing of the oleaginous clade Lipomyces.</title>
        <authorList>
            <consortium name="Lawrence Berkeley National Laboratory"/>
            <person name="Czajka J.J."/>
            <person name="Han Y."/>
            <person name="Kim J."/>
            <person name="Mondo S.J."/>
            <person name="Hofstad B.A."/>
            <person name="Robles A."/>
            <person name="Haridas S."/>
            <person name="Riley R."/>
            <person name="LaButti K."/>
            <person name="Pangilinan J."/>
            <person name="Andreopoulos W."/>
            <person name="Lipzen A."/>
            <person name="Yan J."/>
            <person name="Wang M."/>
            <person name="Ng V."/>
            <person name="Grigoriev I.V."/>
            <person name="Spatafora J.W."/>
            <person name="Magnuson J.K."/>
            <person name="Baker S.E."/>
            <person name="Pomraning K.R."/>
        </authorList>
    </citation>
    <scope>NUCLEOTIDE SEQUENCE [LARGE SCALE GENOMIC DNA]</scope>
    <source>
        <strain evidence="2 3">Phaff 52-87</strain>
    </source>
</reference>
<evidence type="ECO:0000313" key="3">
    <source>
        <dbReference type="Proteomes" id="UP001498771"/>
    </source>
</evidence>
<keyword evidence="3" id="KW-1185">Reference proteome</keyword>
<gene>
    <name evidence="2" type="ORF">BZA70DRAFT_266772</name>
</gene>
<feature type="compositionally biased region" description="Low complexity" evidence="1">
    <location>
        <begin position="58"/>
        <end position="72"/>
    </location>
</feature>
<feature type="compositionally biased region" description="Acidic residues" evidence="1">
    <location>
        <begin position="88"/>
        <end position="97"/>
    </location>
</feature>
<feature type="region of interest" description="Disordered" evidence="1">
    <location>
        <begin position="30"/>
        <end position="112"/>
    </location>
</feature>
<name>A0ABR1F720_9ASCO</name>
<sequence>MVYGRTLIRKQRFGCRLTADELAVVRSFREKERERMRRRRERRLTSPTDYFSYDHSPADTSPLSSTPSASDSICPCPEPAVSGFQSDSESDLQDQDPSEDHATYPQSTFTDPDFTLQEQTFPECAALDVNIDVNYVHHHESPGSPGSSTAAFLTRNLADGSGSTRTVELAQECHNKSLFCLCTYQAITRTPMIDLNAPSNKEGTEVCLCAYWHPWDMKCDEPLASGLRLPALDTEVNSASSFANSVVSSLASYSVETSDLEPSVFRRTLIADQEFLLSVSAYPELAESKSPATQDFADANPRTLPDDDDDLAEAKENLRSILMTLNSERPSAAADLRSWIMELLDSGTGVSMDKKDSG</sequence>
<proteinExistence type="predicted"/>
<dbReference type="GeneID" id="90036569"/>
<dbReference type="RefSeq" id="XP_064768674.1">
    <property type="nucleotide sequence ID" value="XM_064911057.1"/>
</dbReference>
<evidence type="ECO:0000256" key="1">
    <source>
        <dbReference type="SAM" id="MobiDB-lite"/>
    </source>
</evidence>
<organism evidence="2 3">
    <name type="scientific">Myxozyma melibiosi</name>
    <dbReference type="NCBI Taxonomy" id="54550"/>
    <lineage>
        <taxon>Eukaryota</taxon>
        <taxon>Fungi</taxon>
        <taxon>Dikarya</taxon>
        <taxon>Ascomycota</taxon>
        <taxon>Saccharomycotina</taxon>
        <taxon>Lipomycetes</taxon>
        <taxon>Lipomycetales</taxon>
        <taxon>Lipomycetaceae</taxon>
        <taxon>Myxozyma</taxon>
    </lineage>
</organism>